<sequence>IIFEGIKKAEPSSITEEANFPNPSDNEEYLLIAIYLNPEMFICFSKKL</sequence>
<reference evidence="1" key="1">
    <citation type="submission" date="2021-06" db="EMBL/GenBank/DDBJ databases">
        <authorList>
            <person name="Kallberg Y."/>
            <person name="Tangrot J."/>
            <person name="Rosling A."/>
        </authorList>
    </citation>
    <scope>NUCLEOTIDE SEQUENCE</scope>
    <source>
        <strain evidence="1">87-6 pot B 2015</strain>
    </source>
</reference>
<dbReference type="EMBL" id="CAJVPP010003440">
    <property type="protein sequence ID" value="CAG8629365.1"/>
    <property type="molecule type" value="Genomic_DNA"/>
</dbReference>
<dbReference type="AlphaFoldDB" id="A0A9N9GRH8"/>
<organism evidence="1 2">
    <name type="scientific">Funneliformis mosseae</name>
    <name type="common">Endomycorrhizal fungus</name>
    <name type="synonym">Glomus mosseae</name>
    <dbReference type="NCBI Taxonomy" id="27381"/>
    <lineage>
        <taxon>Eukaryota</taxon>
        <taxon>Fungi</taxon>
        <taxon>Fungi incertae sedis</taxon>
        <taxon>Mucoromycota</taxon>
        <taxon>Glomeromycotina</taxon>
        <taxon>Glomeromycetes</taxon>
        <taxon>Glomerales</taxon>
        <taxon>Glomeraceae</taxon>
        <taxon>Funneliformis</taxon>
    </lineage>
</organism>
<feature type="non-terminal residue" evidence="1">
    <location>
        <position position="1"/>
    </location>
</feature>
<name>A0A9N9GRH8_FUNMO</name>
<keyword evidence="2" id="KW-1185">Reference proteome</keyword>
<comment type="caution">
    <text evidence="1">The sequence shown here is derived from an EMBL/GenBank/DDBJ whole genome shotgun (WGS) entry which is preliminary data.</text>
</comment>
<accession>A0A9N9GRH8</accession>
<evidence type="ECO:0000313" key="1">
    <source>
        <dbReference type="EMBL" id="CAG8629365.1"/>
    </source>
</evidence>
<dbReference type="Proteomes" id="UP000789375">
    <property type="component" value="Unassembled WGS sequence"/>
</dbReference>
<gene>
    <name evidence="1" type="ORF">FMOSSE_LOCUS10404</name>
</gene>
<proteinExistence type="predicted"/>
<protein>
    <submittedName>
        <fullName evidence="1">11874_t:CDS:1</fullName>
    </submittedName>
</protein>
<evidence type="ECO:0000313" key="2">
    <source>
        <dbReference type="Proteomes" id="UP000789375"/>
    </source>
</evidence>